<feature type="non-terminal residue" evidence="2">
    <location>
        <position position="1"/>
    </location>
</feature>
<dbReference type="CDD" id="cd19531">
    <property type="entry name" value="LCL_NRPS-like"/>
    <property type="match status" value="1"/>
</dbReference>
<evidence type="ECO:0000313" key="3">
    <source>
        <dbReference type="Proteomes" id="UP001342826"/>
    </source>
</evidence>
<dbReference type="Gene3D" id="3.30.559.30">
    <property type="entry name" value="Nonribosomal peptide synthetase, condensation domain"/>
    <property type="match status" value="1"/>
</dbReference>
<feature type="domain" description="Condensation" evidence="1">
    <location>
        <begin position="5"/>
        <end position="435"/>
    </location>
</feature>
<keyword evidence="3" id="KW-1185">Reference proteome</keyword>
<protein>
    <submittedName>
        <fullName evidence="2">Condensation domain-containing protein</fullName>
    </submittedName>
</protein>
<dbReference type="Gene3D" id="3.30.559.10">
    <property type="entry name" value="Chloramphenicol acetyltransferase-like domain"/>
    <property type="match status" value="1"/>
</dbReference>
<dbReference type="SUPFAM" id="SSF52777">
    <property type="entry name" value="CoA-dependent acyltransferases"/>
    <property type="match status" value="2"/>
</dbReference>
<evidence type="ECO:0000259" key="1">
    <source>
        <dbReference type="Pfam" id="PF00668"/>
    </source>
</evidence>
<evidence type="ECO:0000313" key="2">
    <source>
        <dbReference type="EMBL" id="MED4404288.1"/>
    </source>
</evidence>
<dbReference type="RefSeq" id="WP_328016069.1">
    <property type="nucleotide sequence ID" value="NZ_JARTFS010000045.1"/>
</dbReference>
<dbReference type="PANTHER" id="PTHR45527">
    <property type="entry name" value="NONRIBOSOMAL PEPTIDE SYNTHETASE"/>
    <property type="match status" value="1"/>
</dbReference>
<accession>A0ABU6P4L3</accession>
<organism evidence="2 3">
    <name type="scientific">Metabacillus fastidiosus</name>
    <dbReference type="NCBI Taxonomy" id="1458"/>
    <lineage>
        <taxon>Bacteria</taxon>
        <taxon>Bacillati</taxon>
        <taxon>Bacillota</taxon>
        <taxon>Bacilli</taxon>
        <taxon>Bacillales</taxon>
        <taxon>Bacillaceae</taxon>
        <taxon>Metabacillus</taxon>
    </lineage>
</organism>
<name>A0ABU6P4L3_9BACI</name>
<comment type="caution">
    <text evidence="2">The sequence shown here is derived from an EMBL/GenBank/DDBJ whole genome shotgun (WGS) entry which is preliminary data.</text>
</comment>
<dbReference type="Proteomes" id="UP001342826">
    <property type="component" value="Unassembled WGS sequence"/>
</dbReference>
<proteinExistence type="predicted"/>
<feature type="non-terminal residue" evidence="2">
    <location>
        <position position="467"/>
    </location>
</feature>
<gene>
    <name evidence="2" type="ORF">P9271_23935</name>
</gene>
<reference evidence="2 3" key="1">
    <citation type="submission" date="2023-03" db="EMBL/GenBank/DDBJ databases">
        <title>Bacillus Genome Sequencing.</title>
        <authorList>
            <person name="Dunlap C."/>
        </authorList>
    </citation>
    <scope>NUCLEOTIDE SEQUENCE [LARGE SCALE GENOMIC DNA]</scope>
    <source>
        <strain evidence="2 3">NRS-1717</strain>
    </source>
</reference>
<dbReference type="EMBL" id="JARTFS010000045">
    <property type="protein sequence ID" value="MED4404288.1"/>
    <property type="molecule type" value="Genomic_DNA"/>
</dbReference>
<dbReference type="InterPro" id="IPR001242">
    <property type="entry name" value="Condensation_dom"/>
</dbReference>
<dbReference type="InterPro" id="IPR023213">
    <property type="entry name" value="CAT-like_dom_sf"/>
</dbReference>
<sequence>KVEEHDHYPLSSAQRRLYILNKIEGSGVSYNMPLAMEIHGDFKVDQLERAFCKLIERHEALRTSFLMVDGEPVQKIEPKVDFKVGYRKADADKVEGILNEFVRPFDLANAPLLRVEILNITEDKHLMVLDMHHIISDGVSMSILTRELAELYEGKELSPLSIQYKDYSVWQRQISAQDEMKKQEAYWLNVFQEEVPVLNMPTDYRRPASRCTEGDLVHFEFDSDMSLKLKKMAKEHGVTLYMLLLAGYTTLLSKYSGQDDIVVGSPIAGRSHHDLKQVMGVFLNTLAMRNYPEGKKSFSDYLKEVKENALDAYENQEYPFDELVEKLDLNRDMSRSALFDTMFVLQNFDQEAFEMEDLTFTPYQMGAHVSKFDLTLTASEEGERITCVLNYGTKLFKKATIERLAGHLIHVFKEIIQQPDQLISDLTLLSEEETHTALTKWNDTKADYPKDKTLSQLFEDQVIRTPN</sequence>
<dbReference type="Pfam" id="PF00668">
    <property type="entry name" value="Condensation"/>
    <property type="match status" value="1"/>
</dbReference>
<dbReference type="PANTHER" id="PTHR45527:SF1">
    <property type="entry name" value="FATTY ACID SYNTHASE"/>
    <property type="match status" value="1"/>
</dbReference>